<evidence type="ECO:0000256" key="3">
    <source>
        <dbReference type="ARBA" id="ARBA00022630"/>
    </source>
</evidence>
<dbReference type="Gene3D" id="3.30.9.10">
    <property type="entry name" value="D-Amino Acid Oxidase, subunit A, domain 2"/>
    <property type="match status" value="1"/>
</dbReference>
<keyword evidence="3" id="KW-0285">Flavoprotein</keyword>
<dbReference type="EMBL" id="RBZW01000027">
    <property type="protein sequence ID" value="THE64694.1"/>
    <property type="molecule type" value="Genomic_DNA"/>
</dbReference>
<dbReference type="AlphaFoldDB" id="A0A4S3TKM8"/>
<dbReference type="InterPro" id="IPR006076">
    <property type="entry name" value="FAD-dep_OxRdtase"/>
</dbReference>
<dbReference type="Gene3D" id="3.50.50.60">
    <property type="entry name" value="FAD/NAD(P)-binding domain"/>
    <property type="match status" value="1"/>
</dbReference>
<evidence type="ECO:0000256" key="2">
    <source>
        <dbReference type="ARBA" id="ARBA00009410"/>
    </source>
</evidence>
<accession>A0A4S3TKM8</accession>
<evidence type="ECO:0000256" key="1">
    <source>
        <dbReference type="ARBA" id="ARBA00001974"/>
    </source>
</evidence>
<reference evidence="6 7" key="1">
    <citation type="submission" date="2018-10" db="EMBL/GenBank/DDBJ databases">
        <title>Natronolimnobius sp. XQ-INN 246 isolated from Inner Mongolia Autonomous Region of China.</title>
        <authorList>
            <person name="Xue Q."/>
        </authorList>
    </citation>
    <scope>NUCLEOTIDE SEQUENCE [LARGE SCALE GENOMIC DNA]</scope>
    <source>
        <strain evidence="6 7">XQ-INN 246</strain>
    </source>
</reference>
<comment type="caution">
    <text evidence="6">The sequence shown here is derived from an EMBL/GenBank/DDBJ whole genome shotgun (WGS) entry which is preliminary data.</text>
</comment>
<dbReference type="Pfam" id="PF01266">
    <property type="entry name" value="DAO"/>
    <property type="match status" value="1"/>
</dbReference>
<dbReference type="PANTHER" id="PTHR13847:SF286">
    <property type="entry name" value="D-AMINO ACID DEHYDROGENASE"/>
    <property type="match status" value="1"/>
</dbReference>
<evidence type="ECO:0000313" key="7">
    <source>
        <dbReference type="Proteomes" id="UP000318864"/>
    </source>
</evidence>
<dbReference type="Proteomes" id="UP000318864">
    <property type="component" value="Unassembled WGS sequence"/>
</dbReference>
<dbReference type="OrthoDB" id="2001at2157"/>
<dbReference type="RefSeq" id="WP_141464800.1">
    <property type="nucleotide sequence ID" value="NZ_RBZW01000027.1"/>
</dbReference>
<protein>
    <submittedName>
        <fullName evidence="6">FAD-dependent oxidoreductase</fullName>
    </submittedName>
</protein>
<dbReference type="SUPFAM" id="SSF51905">
    <property type="entry name" value="FAD/NAD(P)-binding domain"/>
    <property type="match status" value="1"/>
</dbReference>
<keyword evidence="4" id="KW-0560">Oxidoreductase</keyword>
<feature type="domain" description="FAD dependent oxidoreductase" evidence="5">
    <location>
        <begin position="6"/>
        <end position="354"/>
    </location>
</feature>
<proteinExistence type="inferred from homology"/>
<evidence type="ECO:0000256" key="4">
    <source>
        <dbReference type="ARBA" id="ARBA00023002"/>
    </source>
</evidence>
<dbReference type="GO" id="GO:0016491">
    <property type="term" value="F:oxidoreductase activity"/>
    <property type="evidence" value="ECO:0007669"/>
    <property type="project" value="UniProtKB-KW"/>
</dbReference>
<dbReference type="SUPFAM" id="SSF54373">
    <property type="entry name" value="FAD-linked reductases, C-terminal domain"/>
    <property type="match status" value="1"/>
</dbReference>
<evidence type="ECO:0000313" key="6">
    <source>
        <dbReference type="EMBL" id="THE64694.1"/>
    </source>
</evidence>
<comment type="cofactor">
    <cofactor evidence="1">
        <name>FAD</name>
        <dbReference type="ChEBI" id="CHEBI:57692"/>
    </cofactor>
</comment>
<organism evidence="6 7">
    <name type="scientific">Salinadaptatus halalkaliphilus</name>
    <dbReference type="NCBI Taxonomy" id="2419781"/>
    <lineage>
        <taxon>Archaea</taxon>
        <taxon>Methanobacteriati</taxon>
        <taxon>Methanobacteriota</taxon>
        <taxon>Stenosarchaea group</taxon>
        <taxon>Halobacteria</taxon>
        <taxon>Halobacteriales</taxon>
        <taxon>Natrialbaceae</taxon>
        <taxon>Salinadaptatus</taxon>
    </lineage>
</organism>
<dbReference type="PANTHER" id="PTHR13847">
    <property type="entry name" value="SARCOSINE DEHYDROGENASE-RELATED"/>
    <property type="match status" value="1"/>
</dbReference>
<gene>
    <name evidence="6" type="ORF">D8Y22_11290</name>
</gene>
<dbReference type="GO" id="GO:0005737">
    <property type="term" value="C:cytoplasm"/>
    <property type="evidence" value="ECO:0007669"/>
    <property type="project" value="TreeGrafter"/>
</dbReference>
<dbReference type="InterPro" id="IPR036188">
    <property type="entry name" value="FAD/NAD-bd_sf"/>
</dbReference>
<sequence length="373" mass="39208">MEDTFDTIVIGGGIVGASTAYHLASTGVDTVLIDRNDDGRATSAGAGILSPATSSRTADDDWFAFATDAVAYYPTLQERLERDGASETSYRRQGAIAVAIDDDELEPYADARARIRDRDLDYIEEIDPADAVNRFPALEEPRRAFYNPTAGRVDGRAFAESLLEAGRTHGLTTIDGEVENLQMSSDGVSGVETAGGTHIDAGNIVIAGGAWSPAFGAQLDVEIPVEPQRGQVAHLTLPETDTSAWPIVGGFRHHYIVPWPDGRIVLGATRESEVGFDPTLTAQGVNEVLTEGLRVAPGLTDATLEELRVGLRPVSADGLPILGAVPNVDGAYVATGHGATGLMLGPYSGKIISDAITGTSAAIPPSLSVTRLE</sequence>
<name>A0A4S3TKM8_9EURY</name>
<comment type="similarity">
    <text evidence="2">Belongs to the DadA oxidoreductase family.</text>
</comment>
<evidence type="ECO:0000259" key="5">
    <source>
        <dbReference type="Pfam" id="PF01266"/>
    </source>
</evidence>
<keyword evidence="7" id="KW-1185">Reference proteome</keyword>